<keyword evidence="10" id="KW-1185">Reference proteome</keyword>
<dbReference type="InterPro" id="IPR018201">
    <property type="entry name" value="Ketoacyl_synth_AS"/>
</dbReference>
<dbReference type="InterPro" id="IPR001227">
    <property type="entry name" value="Ac_transferase_dom_sf"/>
</dbReference>
<dbReference type="SUPFAM" id="SSF51412">
    <property type="entry name" value="Inosine monophosphate dehydrogenase (IMPDH)"/>
    <property type="match status" value="2"/>
</dbReference>
<keyword evidence="4" id="KW-0597">Phosphoprotein</keyword>
<dbReference type="KEGG" id="metu:GNH96_11830"/>
<evidence type="ECO:0000259" key="8">
    <source>
        <dbReference type="PROSITE" id="PS52004"/>
    </source>
</evidence>
<dbReference type="Pfam" id="PF03060">
    <property type="entry name" value="NMO"/>
    <property type="match status" value="1"/>
</dbReference>
<feature type="domain" description="Carrier" evidence="7">
    <location>
        <begin position="1853"/>
        <end position="1937"/>
    </location>
</feature>
<dbReference type="SUPFAM" id="SSF53901">
    <property type="entry name" value="Thiolase-like"/>
    <property type="match status" value="1"/>
</dbReference>
<dbReference type="Gene3D" id="3.40.47.10">
    <property type="match status" value="1"/>
</dbReference>
<feature type="region of interest" description="Disordered" evidence="6">
    <location>
        <begin position="1941"/>
        <end position="1974"/>
    </location>
</feature>
<dbReference type="Gene3D" id="3.20.20.70">
    <property type="entry name" value="Aldolase class I"/>
    <property type="match status" value="2"/>
</dbReference>
<dbReference type="SUPFAM" id="SSF55048">
    <property type="entry name" value="Probable ACP-binding domain of malonyl-CoA ACP transacylase"/>
    <property type="match status" value="1"/>
</dbReference>
<dbReference type="SMART" id="SM00822">
    <property type="entry name" value="PKS_KR"/>
    <property type="match status" value="1"/>
</dbReference>
<dbReference type="Pfam" id="PF02801">
    <property type="entry name" value="Ketoacyl-synt_C"/>
    <property type="match status" value="1"/>
</dbReference>
<dbReference type="PANTHER" id="PTHR43074:SF1">
    <property type="entry name" value="BETA-KETOACYL SYNTHASE FAMILY PROTEIN-RELATED"/>
    <property type="match status" value="1"/>
</dbReference>
<dbReference type="PANTHER" id="PTHR43074">
    <property type="entry name" value="OMEGA-3 POLYUNSATURATED FATTY ACID SYNTHASE PFAB-RELATED"/>
    <property type="match status" value="1"/>
</dbReference>
<keyword evidence="3" id="KW-0596">Phosphopantetheine</keyword>
<dbReference type="Pfam" id="PF16197">
    <property type="entry name" value="KAsynt_C_assoc"/>
    <property type="match status" value="1"/>
</dbReference>
<evidence type="ECO:0000256" key="3">
    <source>
        <dbReference type="ARBA" id="ARBA00022450"/>
    </source>
</evidence>
<dbReference type="InterPro" id="IPR016035">
    <property type="entry name" value="Acyl_Trfase/lysoPLipase"/>
</dbReference>
<dbReference type="InterPro" id="IPR016036">
    <property type="entry name" value="Malonyl_transacylase_ACP-bd"/>
</dbReference>
<accession>A0A858QA12</accession>
<dbReference type="GO" id="GO:0004315">
    <property type="term" value="F:3-oxoacyl-[acyl-carrier-protein] synthase activity"/>
    <property type="evidence" value="ECO:0007669"/>
    <property type="project" value="InterPro"/>
</dbReference>
<reference evidence="10" key="1">
    <citation type="submission" date="2019-12" db="EMBL/GenBank/DDBJ databases">
        <authorList>
            <person name="Awala S.I."/>
            <person name="Rhee S.K."/>
        </authorList>
    </citation>
    <scope>NUCLEOTIDE SEQUENCE [LARGE SCALE GENOMIC DNA]</scope>
    <source>
        <strain evidence="10">IM1</strain>
    </source>
</reference>
<dbReference type="InterPro" id="IPR020841">
    <property type="entry name" value="PKS_Beta-ketoAc_synthase_dom"/>
</dbReference>
<dbReference type="InterPro" id="IPR052568">
    <property type="entry name" value="PKS-FAS_Synthase"/>
</dbReference>
<comment type="pathway">
    <text evidence="1">Lipid metabolism; fatty acid biosynthesis.</text>
</comment>
<dbReference type="RefSeq" id="WP_169603872.1">
    <property type="nucleotide sequence ID" value="NZ_CP046565.1"/>
</dbReference>
<dbReference type="Pfam" id="PF00109">
    <property type="entry name" value="ketoacyl-synt"/>
    <property type="match status" value="1"/>
</dbReference>
<dbReference type="InterPro" id="IPR014031">
    <property type="entry name" value="Ketoacyl_synth_C"/>
</dbReference>
<dbReference type="InterPro" id="IPR057326">
    <property type="entry name" value="KR_dom"/>
</dbReference>
<protein>
    <submittedName>
        <fullName evidence="9">SDR family NAD(P)-dependent oxidoreductase</fullName>
    </submittedName>
</protein>
<dbReference type="Gene3D" id="3.40.366.10">
    <property type="entry name" value="Malonyl-Coenzyme A Acyl Carrier Protein, domain 2"/>
    <property type="match status" value="1"/>
</dbReference>
<dbReference type="InterPro" id="IPR016039">
    <property type="entry name" value="Thiolase-like"/>
</dbReference>
<dbReference type="Proteomes" id="UP000503004">
    <property type="component" value="Chromosome"/>
</dbReference>
<dbReference type="CDD" id="cd08953">
    <property type="entry name" value="KR_2_SDR_x"/>
    <property type="match status" value="1"/>
</dbReference>
<dbReference type="UniPathway" id="UPA00094"/>
<dbReference type="Gene3D" id="3.40.50.720">
    <property type="entry name" value="NAD(P)-binding Rossmann-like Domain"/>
    <property type="match status" value="1"/>
</dbReference>
<dbReference type="CDD" id="cd00833">
    <property type="entry name" value="PKS"/>
    <property type="match status" value="1"/>
</dbReference>
<dbReference type="SUPFAM" id="SSF51735">
    <property type="entry name" value="NAD(P)-binding Rossmann-fold domains"/>
    <property type="match status" value="2"/>
</dbReference>
<evidence type="ECO:0000313" key="10">
    <source>
        <dbReference type="Proteomes" id="UP000503004"/>
    </source>
</evidence>
<evidence type="ECO:0000313" key="9">
    <source>
        <dbReference type="EMBL" id="QJD30595.1"/>
    </source>
</evidence>
<dbReference type="SMART" id="SM00827">
    <property type="entry name" value="PKS_AT"/>
    <property type="match status" value="1"/>
</dbReference>
<proteinExistence type="inferred from homology"/>
<dbReference type="InterPro" id="IPR009081">
    <property type="entry name" value="PP-bd_ACP"/>
</dbReference>
<dbReference type="Pfam" id="PF08659">
    <property type="entry name" value="KR"/>
    <property type="match status" value="1"/>
</dbReference>
<evidence type="ECO:0000256" key="1">
    <source>
        <dbReference type="ARBA" id="ARBA00005194"/>
    </source>
</evidence>
<dbReference type="PROSITE" id="PS50075">
    <property type="entry name" value="CARRIER"/>
    <property type="match status" value="1"/>
</dbReference>
<dbReference type="Pfam" id="PF00698">
    <property type="entry name" value="Acyl_transf_1"/>
    <property type="match status" value="1"/>
</dbReference>
<feature type="domain" description="Ketosynthase family 3 (KS3)" evidence="8">
    <location>
        <begin position="689"/>
        <end position="1144"/>
    </location>
</feature>
<dbReference type="Pfam" id="PF00550">
    <property type="entry name" value="PP-binding"/>
    <property type="match status" value="1"/>
</dbReference>
<gene>
    <name evidence="9" type="ORF">GNH96_11830</name>
</gene>
<evidence type="ECO:0000256" key="4">
    <source>
        <dbReference type="ARBA" id="ARBA00022553"/>
    </source>
</evidence>
<name>A0A858QA12_9GAMM</name>
<dbReference type="SMART" id="SM00825">
    <property type="entry name" value="PKS_KS"/>
    <property type="match status" value="1"/>
</dbReference>
<dbReference type="PROSITE" id="PS00606">
    <property type="entry name" value="KS3_1"/>
    <property type="match status" value="1"/>
</dbReference>
<dbReference type="InterPro" id="IPR032821">
    <property type="entry name" value="PKS_assoc"/>
</dbReference>
<dbReference type="EMBL" id="CP046565">
    <property type="protein sequence ID" value="QJD30595.1"/>
    <property type="molecule type" value="Genomic_DNA"/>
</dbReference>
<dbReference type="PROSITE" id="PS52004">
    <property type="entry name" value="KS3_2"/>
    <property type="match status" value="1"/>
</dbReference>
<evidence type="ECO:0000256" key="2">
    <source>
        <dbReference type="ARBA" id="ARBA00006484"/>
    </source>
</evidence>
<dbReference type="GO" id="GO:0006633">
    <property type="term" value="P:fatty acid biosynthetic process"/>
    <property type="evidence" value="ECO:0007669"/>
    <property type="project" value="UniProtKB-UniPathway"/>
</dbReference>
<dbReference type="InterPro" id="IPR014030">
    <property type="entry name" value="Ketoacyl_synth_N"/>
</dbReference>
<dbReference type="InterPro" id="IPR013785">
    <property type="entry name" value="Aldolase_TIM"/>
</dbReference>
<organism evidence="9 10">
    <name type="scientific">Methylococcus geothermalis</name>
    <dbReference type="NCBI Taxonomy" id="2681310"/>
    <lineage>
        <taxon>Bacteria</taxon>
        <taxon>Pseudomonadati</taxon>
        <taxon>Pseudomonadota</taxon>
        <taxon>Gammaproteobacteria</taxon>
        <taxon>Methylococcales</taxon>
        <taxon>Methylococcaceae</taxon>
        <taxon>Methylococcus</taxon>
    </lineage>
</organism>
<evidence type="ECO:0000256" key="6">
    <source>
        <dbReference type="SAM" id="MobiDB-lite"/>
    </source>
</evidence>
<dbReference type="InterPro" id="IPR014043">
    <property type="entry name" value="Acyl_transferase_dom"/>
</dbReference>
<dbReference type="InterPro" id="IPR036736">
    <property type="entry name" value="ACP-like_sf"/>
</dbReference>
<evidence type="ECO:0000259" key="7">
    <source>
        <dbReference type="PROSITE" id="PS50075"/>
    </source>
</evidence>
<dbReference type="SUPFAM" id="SSF47336">
    <property type="entry name" value="ACP-like"/>
    <property type="match status" value="1"/>
</dbReference>
<comment type="similarity">
    <text evidence="2">Belongs to the short-chain dehydrogenases/reductases (SDR) family.</text>
</comment>
<dbReference type="InterPro" id="IPR036291">
    <property type="entry name" value="NAD(P)-bd_dom_sf"/>
</dbReference>
<dbReference type="InterPro" id="IPR013968">
    <property type="entry name" value="PKS_KR"/>
</dbReference>
<sequence>MEKVIAITPPHCTRPEMVIAACRAGGIGVVDLGYRDIFDWSVANLGRIESSVDRTSLWGVRWDTLGLPQRSPELLLKLFRRSRPVPILVLAGQQPAEFPRFRELTRRIARQAFVEVHDLESARSAIAAGYDGLIVKGHEAGGLVSKHSTFILLQELHGKLNAPYWVQGGIGPRSAAAAILAGARGVVLCEQLWLADESPFSRTDMRNAWSRLDGSETILLGPDDVPYRLFSRWGRGKLRELEQRILHGEPWRERLSQYLGEADDPLLPLGQDITFAAPLAKRYGTVGRIVTAIRNDMESTVRLARSQRVFSPESPLARSHGTRYPIVQGPMTRVSDTAAFAKAVADGGALPFLALSVMRKPQVRELLTETRSLLGEQPWGVGLLGFMPLEFRQEQIEVIREIKPPFAIIAGGRPSQARELEELSIATYLHVPSPGLLHGFLKEGARKFIFEGSECGGHTGPRTSFILWESAIEILLTAEIPDAESVHVLFAGGIHDAVSTAMLSVLAAPLVARGMKVGILMGTAYLFTEEIVRTGAIVEEFQAHAVTCKETVLLQSGVGVYTRCAKTDFCDEFNRKRRELLLAQESDDDILKSLEMLNIGRLRIASKGITRNDLDPTAKSSGDRYFKVDVATQRREGMYMLGEVARLRNSTLKIAELHQSVSEGSGEVLVHANENERQRPMRAGRGVTQRDIAIIGMACLLPKAQNLRTYWQNIINRVEAIREVSEDRWRPIDFFDPRRGIKDKIYSKWGGFLDDIQFDPTAWGIPPASLKAIEPMQLLALVVARQALEDAALERRPFARERTATIFGAGGMHDLGTLYIFRTLLAQYLPKVPGLPESTRQHIIKSLYEKELPVWTEDSFPGFLGNVVAGRVANRLDLGGTNFTVDAACASSLAALDAGIRQLRDGDADVALVGAVDGTNNSTSFMAFAQTHALSPRGRCRPFDDSADGIAIGEGVVALVLKRLADAERDGDRIRGIIKGIGSSADGRNRSLTAPHPQGQARALHRAYEDAGVEPSTVTLIEAHGTGTAVGDKSEIETLNTVFGESGAEPQTCAVGSVKSMIGHTKVTSGLAALAKATLALEHRVLPPTLGVEKPNASVDFAHSPFYICTEPRPWLAPPKGHPRRCGVSAFGFGGTNFHVVLEEYTRGYRDTDTVDLNPRDAEPFAFWGADRKHIEQTLRCLLEGLEHPDYLDFGQLAHAVHLEQQRIPSSDRKCRLALVATSTIDLRQKLELALRALADNGKTEFKYPQGIYFRENIDPMAVCFLFPGQGSQKINMLRDLILARPALHELFERADRLLADRLPQPLSRYIYPLPVFSDEERARQQTALNATQIAQPALGVVELAAARLLESFGIRPDFVAGHSYGEYVALCAAGGVNPDDLIRLSEIRGRIAANAGRESGGAMAAVSGDGPGTEALIAKHGLPVHIANFNTPDQTIIAGPSAAIDQAVAVLSGGSLRVTKLQVSGAFHCPMMSDARDALAAELSRIKFTTPTIPVYSNTTAGRYPDKPGDVCALLTRHIVEPVRFVEEVNHLYEAGARVFIEVGPGSVLTGIVDRILAERPHTALGIDAPGRPGWLQLAHAMTHLFTLGVPVTFQTWFQGRGFKDFAPADSFAEAERKAHPGPLTWRINGGRAAPWEIKTDKADGIQDTVPLSLPEQGAALDAPAPAKTVGPEHQENRILAPNQRSNIMNTTEMTHWTETTEHASPPPAVPPPAVSDARLAFVQQSLAQFIDLQKEQQQTLRHFLSFLHANLAGTELPLQGWQTESQAIAPQPLQTQAVPPSPPRGVVLAAVPPAPVLPNQILAASGPVTPSAPIVQNASVRPQESASKAHNVVPLPNAFPPQAAKAGGNLAPTEQFKADLLRAIAERTGYPEEMLDLDAHMEADLGIDSIKRIEVFSMLKDQHNLLEGRDEETVIEELSGLKTLNEIIAWYDRLRESGSEAKEGGIPSPKKSQTPPSVSPVETAESRPTAYEPADPVRCYALKPVPAPWNGTLTGFCELPLLLLGPAGEVTETFRQTLADEGHTVWRIVPGQETVSREDGLFEVDFTSPNTVEKLKALVANTGKTPGGLINVLGVATPDDSLGGRTDPARILFLTMKALGSSLEEGVSAGGGWLVNVTAMDGQFGLGGTGIFSVGGAGSHGVAKSAAREWPQLRLKCVDLQTALSPSQWAENLVMELHCGDSAPEVGFTTSGRWRLELESYDSESGLSGPELEPGAVILAMGGAQGITSDIVKFMAQRYQAQFVLVGRTHLPKEEGESTRHITDPGELRQFLIGEQKAKSEHKVKPAEVEAELKRILKIRELRGNLDFLKEAGVKVEYHAVDVRDAEMFGQLIDDLYARLGRIDGVLHGAGIIEDKLVRDKSEASFDAVYQTKVVPALTLERKLRFESLKFLVFFSSVAGRFGNIGQCDYSAANEVLNKLADRLSLEWPNVHTVSINWGPWDSGMVNDELRRLYATRNIHLIPVATGTRRFMEALGNPPGQAPELVITASLDSIAAVNRKTKLRENIPKDLTPC</sequence>
<evidence type="ECO:0000256" key="5">
    <source>
        <dbReference type="ARBA" id="ARBA00022679"/>
    </source>
</evidence>
<keyword evidence="5" id="KW-0808">Transferase</keyword>
<dbReference type="Gene3D" id="1.10.1200.10">
    <property type="entry name" value="ACP-like"/>
    <property type="match status" value="1"/>
</dbReference>
<dbReference type="SUPFAM" id="SSF52151">
    <property type="entry name" value="FabD/lysophospholipase-like"/>
    <property type="match status" value="1"/>
</dbReference>